<evidence type="ECO:0000256" key="6">
    <source>
        <dbReference type="SAM" id="Phobius"/>
    </source>
</evidence>
<dbReference type="Proteomes" id="UP000001208">
    <property type="component" value="Chromosome"/>
</dbReference>
<protein>
    <submittedName>
        <fullName evidence="7">Uncharacterized protein</fullName>
    </submittedName>
</protein>
<feature type="transmembrane region" description="Helical" evidence="6">
    <location>
        <begin position="40"/>
        <end position="59"/>
    </location>
</feature>
<dbReference type="PANTHER" id="PTHR39087">
    <property type="entry name" value="UPF0104 MEMBRANE PROTEIN MJ1595"/>
    <property type="match status" value="1"/>
</dbReference>
<evidence type="ECO:0000256" key="1">
    <source>
        <dbReference type="ARBA" id="ARBA00004651"/>
    </source>
</evidence>
<organism evidence="7 8">
    <name type="scientific">Chloroherpeton thalassium (strain ATCC 35110 / GB-78)</name>
    <dbReference type="NCBI Taxonomy" id="517418"/>
    <lineage>
        <taxon>Bacteria</taxon>
        <taxon>Pseudomonadati</taxon>
        <taxon>Chlorobiota</taxon>
        <taxon>Chlorobiia</taxon>
        <taxon>Chlorobiales</taxon>
        <taxon>Chloroherpetonaceae</taxon>
        <taxon>Chloroherpeton</taxon>
    </lineage>
</organism>
<evidence type="ECO:0000313" key="8">
    <source>
        <dbReference type="Proteomes" id="UP000001208"/>
    </source>
</evidence>
<dbReference type="NCBIfam" id="TIGR00374">
    <property type="entry name" value="flippase-like domain"/>
    <property type="match status" value="1"/>
</dbReference>
<comment type="subcellular location">
    <subcellularLocation>
        <location evidence="1">Cell membrane</location>
        <topology evidence="1">Multi-pass membrane protein</topology>
    </subcellularLocation>
</comment>
<sequence>MIKKAVKYLLSFSLAVLFFWLAFKDFTVEDFKRLLKTISGVDLTLIIAVVIAIVVSNILRAWRWGLLLSTVKEKMSLLHLYNSTMIGYAVNMILPRVGEISKAVNLSKYEKIDVKKVLASVVIERILDTLVFAMLLAISSFAFRHKINAVFGDIDFLGIRMPLEMMSYLMLLMTILLLIFFAALSLYPQQIATMIEKRVSKISTKAASKASEIVKSFIEGSGALKQPAKYFEIIISSFVIWFIYLLGTLLPMFAMGFDKHYGLGFMEAMATMSISAFGQFVTPAGAGTYQYICQTILSDLFGVLLPEASAFALLTFAISLFTSGVFGILSIIWQSYFSLSEKKAIKNTNQTTVNNIIL</sequence>
<dbReference type="KEGG" id="cts:Ctha_2523"/>
<dbReference type="eggNOG" id="COG0392">
    <property type="taxonomic scope" value="Bacteria"/>
</dbReference>
<feature type="transmembrane region" description="Helical" evidence="6">
    <location>
        <begin position="310"/>
        <end position="333"/>
    </location>
</feature>
<dbReference type="PANTHER" id="PTHR39087:SF2">
    <property type="entry name" value="UPF0104 MEMBRANE PROTEIN MJ1595"/>
    <property type="match status" value="1"/>
</dbReference>
<accession>B3QXQ7</accession>
<dbReference type="RefSeq" id="WP_012501054.1">
    <property type="nucleotide sequence ID" value="NC_011026.1"/>
</dbReference>
<keyword evidence="4 6" id="KW-1133">Transmembrane helix</keyword>
<dbReference type="GO" id="GO:0005886">
    <property type="term" value="C:plasma membrane"/>
    <property type="evidence" value="ECO:0007669"/>
    <property type="project" value="UniProtKB-SubCell"/>
</dbReference>
<keyword evidence="2" id="KW-1003">Cell membrane</keyword>
<evidence type="ECO:0000256" key="2">
    <source>
        <dbReference type="ARBA" id="ARBA00022475"/>
    </source>
</evidence>
<evidence type="ECO:0000256" key="5">
    <source>
        <dbReference type="ARBA" id="ARBA00023136"/>
    </source>
</evidence>
<keyword evidence="3 6" id="KW-0812">Transmembrane</keyword>
<dbReference type="InterPro" id="IPR022791">
    <property type="entry name" value="L-PG_synthase/AglD"/>
</dbReference>
<dbReference type="HOGENOM" id="CLU_048072_0_0_10"/>
<reference evidence="7 8" key="1">
    <citation type="submission" date="2008-06" db="EMBL/GenBank/DDBJ databases">
        <title>Complete sequence of Chloroherpeton thalassium ATCC 35110.</title>
        <authorList>
            <consortium name="US DOE Joint Genome Institute"/>
            <person name="Lucas S."/>
            <person name="Copeland A."/>
            <person name="Lapidus A."/>
            <person name="Glavina del Rio T."/>
            <person name="Dalin E."/>
            <person name="Tice H."/>
            <person name="Bruce D."/>
            <person name="Goodwin L."/>
            <person name="Pitluck S."/>
            <person name="Schmutz J."/>
            <person name="Larimer F."/>
            <person name="Land M."/>
            <person name="Hauser L."/>
            <person name="Kyrpides N."/>
            <person name="Mikhailova N."/>
            <person name="Liu Z."/>
            <person name="Li T."/>
            <person name="Zhao F."/>
            <person name="Overmann J."/>
            <person name="Bryant D.A."/>
            <person name="Richardson P."/>
        </authorList>
    </citation>
    <scope>NUCLEOTIDE SEQUENCE [LARGE SCALE GENOMIC DNA]</scope>
    <source>
        <strain evidence="8">ATCC 35110 / GB-78</strain>
    </source>
</reference>
<evidence type="ECO:0000256" key="4">
    <source>
        <dbReference type="ARBA" id="ARBA00022989"/>
    </source>
</evidence>
<evidence type="ECO:0000256" key="3">
    <source>
        <dbReference type="ARBA" id="ARBA00022692"/>
    </source>
</evidence>
<feature type="transmembrane region" description="Helical" evidence="6">
    <location>
        <begin position="117"/>
        <end position="138"/>
    </location>
</feature>
<feature type="transmembrane region" description="Helical" evidence="6">
    <location>
        <begin position="233"/>
        <end position="254"/>
    </location>
</feature>
<dbReference type="EMBL" id="CP001100">
    <property type="protein sequence ID" value="ACF14972.1"/>
    <property type="molecule type" value="Genomic_DNA"/>
</dbReference>
<name>B3QXQ7_CHLT3</name>
<dbReference type="AlphaFoldDB" id="B3QXQ7"/>
<evidence type="ECO:0000313" key="7">
    <source>
        <dbReference type="EMBL" id="ACF14972.1"/>
    </source>
</evidence>
<keyword evidence="8" id="KW-1185">Reference proteome</keyword>
<keyword evidence="5 6" id="KW-0472">Membrane</keyword>
<dbReference type="Pfam" id="PF03706">
    <property type="entry name" value="LPG_synthase_TM"/>
    <property type="match status" value="1"/>
</dbReference>
<proteinExistence type="predicted"/>
<dbReference type="STRING" id="517418.Ctha_2523"/>
<gene>
    <name evidence="7" type="ordered locus">Ctha_2523</name>
</gene>
<feature type="transmembrane region" description="Helical" evidence="6">
    <location>
        <begin position="168"/>
        <end position="187"/>
    </location>
</feature>